<dbReference type="InterPro" id="IPR010666">
    <property type="entry name" value="Znf_GRF"/>
</dbReference>
<dbReference type="Gramene" id="Kaladp0019s0066.1.v1.1">
    <property type="protein sequence ID" value="Kaladp0019s0066.1.v1.1"/>
    <property type="gene ID" value="Kaladp0019s0066.v1.1"/>
</dbReference>
<sequence length="71" mass="8352">MMQSSIPLCKGHKEVWVHRLVKKPAPSPTFGRKFYVCARPKWRMHVDLRPSPNLVKTCDYFKWAASKSKHK</sequence>
<evidence type="ECO:0000256" key="3">
    <source>
        <dbReference type="ARBA" id="ARBA00022833"/>
    </source>
</evidence>
<reference evidence="6" key="1">
    <citation type="submission" date="2021-01" db="UniProtKB">
        <authorList>
            <consortium name="EnsemblPlants"/>
        </authorList>
    </citation>
    <scope>IDENTIFICATION</scope>
</reference>
<keyword evidence="1" id="KW-0479">Metal-binding</keyword>
<evidence type="ECO:0000313" key="6">
    <source>
        <dbReference type="EnsemblPlants" id="Kaladp0019s0066.1.v1.1"/>
    </source>
</evidence>
<keyword evidence="2 4" id="KW-0863">Zinc-finger</keyword>
<evidence type="ECO:0000256" key="1">
    <source>
        <dbReference type="ARBA" id="ARBA00022723"/>
    </source>
</evidence>
<organism evidence="6 7">
    <name type="scientific">Kalanchoe fedtschenkoi</name>
    <name type="common">Lavender scallops</name>
    <name type="synonym">South American air plant</name>
    <dbReference type="NCBI Taxonomy" id="63787"/>
    <lineage>
        <taxon>Eukaryota</taxon>
        <taxon>Viridiplantae</taxon>
        <taxon>Streptophyta</taxon>
        <taxon>Embryophyta</taxon>
        <taxon>Tracheophyta</taxon>
        <taxon>Spermatophyta</taxon>
        <taxon>Magnoliopsida</taxon>
        <taxon>eudicotyledons</taxon>
        <taxon>Gunneridae</taxon>
        <taxon>Pentapetalae</taxon>
        <taxon>Saxifragales</taxon>
        <taxon>Crassulaceae</taxon>
        <taxon>Kalanchoe</taxon>
    </lineage>
</organism>
<dbReference type="AlphaFoldDB" id="A0A7N0T2Z5"/>
<protein>
    <recommendedName>
        <fullName evidence="5">GRF-type domain-containing protein</fullName>
    </recommendedName>
</protein>
<feature type="domain" description="GRF-type" evidence="5">
    <location>
        <begin position="9"/>
        <end position="67"/>
    </location>
</feature>
<dbReference type="GO" id="GO:0008270">
    <property type="term" value="F:zinc ion binding"/>
    <property type="evidence" value="ECO:0007669"/>
    <property type="project" value="UniProtKB-KW"/>
</dbReference>
<keyword evidence="3" id="KW-0862">Zinc</keyword>
<dbReference type="PROSITE" id="PS51999">
    <property type="entry name" value="ZF_GRF"/>
    <property type="match status" value="1"/>
</dbReference>
<dbReference type="Proteomes" id="UP000594263">
    <property type="component" value="Unplaced"/>
</dbReference>
<proteinExistence type="predicted"/>
<evidence type="ECO:0000313" key="7">
    <source>
        <dbReference type="Proteomes" id="UP000594263"/>
    </source>
</evidence>
<evidence type="ECO:0000256" key="2">
    <source>
        <dbReference type="ARBA" id="ARBA00022771"/>
    </source>
</evidence>
<evidence type="ECO:0000256" key="4">
    <source>
        <dbReference type="PROSITE-ProRule" id="PRU01343"/>
    </source>
</evidence>
<keyword evidence="7" id="KW-1185">Reference proteome</keyword>
<accession>A0A7N0T2Z5</accession>
<name>A0A7N0T2Z5_KALFE</name>
<evidence type="ECO:0000259" key="5">
    <source>
        <dbReference type="PROSITE" id="PS51999"/>
    </source>
</evidence>
<dbReference type="EnsemblPlants" id="Kaladp0019s0066.1.v1.1">
    <property type="protein sequence ID" value="Kaladp0019s0066.1.v1.1"/>
    <property type="gene ID" value="Kaladp0019s0066.v1.1"/>
</dbReference>